<dbReference type="InterPro" id="IPR039421">
    <property type="entry name" value="Type_1_exporter"/>
</dbReference>
<feature type="transmembrane region" description="Helical" evidence="5">
    <location>
        <begin position="156"/>
        <end position="176"/>
    </location>
</feature>
<gene>
    <name evidence="7" type="primary">ABCB2_1</name>
    <name evidence="7" type="ORF">FOZ61_001172</name>
</gene>
<dbReference type="CDD" id="cd18577">
    <property type="entry name" value="ABC_6TM_Pgp_ABCB1_D1_like"/>
    <property type="match status" value="1"/>
</dbReference>
<evidence type="ECO:0000256" key="4">
    <source>
        <dbReference type="ARBA" id="ARBA00023136"/>
    </source>
</evidence>
<feature type="transmembrane region" description="Helical" evidence="5">
    <location>
        <begin position="270"/>
        <end position="290"/>
    </location>
</feature>
<dbReference type="PANTHER" id="PTHR43394">
    <property type="entry name" value="ATP-DEPENDENT PERMEASE MDL1, MITOCHONDRIAL"/>
    <property type="match status" value="1"/>
</dbReference>
<protein>
    <submittedName>
        <fullName evidence="7">(ABC) transporter</fullName>
    </submittedName>
</protein>
<dbReference type="Pfam" id="PF00664">
    <property type="entry name" value="ABC_membrane"/>
    <property type="match status" value="1"/>
</dbReference>
<evidence type="ECO:0000256" key="2">
    <source>
        <dbReference type="ARBA" id="ARBA00022692"/>
    </source>
</evidence>
<feature type="non-terminal residue" evidence="7">
    <location>
        <position position="1"/>
    </location>
</feature>
<dbReference type="GO" id="GO:0140359">
    <property type="term" value="F:ABC-type transporter activity"/>
    <property type="evidence" value="ECO:0007669"/>
    <property type="project" value="InterPro"/>
</dbReference>
<dbReference type="InterPro" id="IPR036640">
    <property type="entry name" value="ABC1_TM_sf"/>
</dbReference>
<keyword evidence="4 5" id="KW-0472">Membrane</keyword>
<feature type="transmembrane region" description="Helical" evidence="5">
    <location>
        <begin position="88"/>
        <end position="109"/>
    </location>
</feature>
<dbReference type="EMBL" id="JABAHT010001272">
    <property type="protein sequence ID" value="KAF4649582.1"/>
    <property type="molecule type" value="Genomic_DNA"/>
</dbReference>
<feature type="transmembrane region" description="Helical" evidence="5">
    <location>
        <begin position="34"/>
        <end position="58"/>
    </location>
</feature>
<evidence type="ECO:0000256" key="5">
    <source>
        <dbReference type="SAM" id="Phobius"/>
    </source>
</evidence>
<keyword evidence="3 5" id="KW-1133">Transmembrane helix</keyword>
<reference evidence="7 8" key="1">
    <citation type="submission" date="2020-04" db="EMBL/GenBank/DDBJ databases">
        <title>Perkinsus olseni comparative genomics.</title>
        <authorList>
            <person name="Bogema D.R."/>
        </authorList>
    </citation>
    <scope>NUCLEOTIDE SEQUENCE [LARGE SCALE GENOMIC DNA]</scope>
    <source>
        <strain evidence="7">ATCC PRA-179</strain>
    </source>
</reference>
<name>A0A7J6KRU8_PEROL</name>
<organism evidence="7 8">
    <name type="scientific">Perkinsus olseni</name>
    <name type="common">Perkinsus atlanticus</name>
    <dbReference type="NCBI Taxonomy" id="32597"/>
    <lineage>
        <taxon>Eukaryota</taxon>
        <taxon>Sar</taxon>
        <taxon>Alveolata</taxon>
        <taxon>Perkinsozoa</taxon>
        <taxon>Perkinsea</taxon>
        <taxon>Perkinsida</taxon>
        <taxon>Perkinsidae</taxon>
        <taxon>Perkinsus</taxon>
    </lineage>
</organism>
<dbReference type="Proteomes" id="UP000570595">
    <property type="component" value="Unassembled WGS sequence"/>
</dbReference>
<comment type="caution">
    <text evidence="7">The sequence shown here is derived from an EMBL/GenBank/DDBJ whole genome shotgun (WGS) entry which is preliminary data.</text>
</comment>
<dbReference type="AlphaFoldDB" id="A0A7J6KRU8"/>
<dbReference type="PROSITE" id="PS50929">
    <property type="entry name" value="ABC_TM1F"/>
    <property type="match status" value="1"/>
</dbReference>
<proteinExistence type="predicted"/>
<dbReference type="SUPFAM" id="SSF90123">
    <property type="entry name" value="ABC transporter transmembrane region"/>
    <property type="match status" value="1"/>
</dbReference>
<comment type="subcellular location">
    <subcellularLocation>
        <location evidence="1">Membrane</location>
        <topology evidence="1">Multi-pass membrane protein</topology>
    </subcellularLocation>
</comment>
<feature type="domain" description="ABC transmembrane type-1" evidence="6">
    <location>
        <begin position="38"/>
        <end position="303"/>
    </location>
</feature>
<dbReference type="GO" id="GO:0005524">
    <property type="term" value="F:ATP binding"/>
    <property type="evidence" value="ECO:0007669"/>
    <property type="project" value="InterPro"/>
</dbReference>
<keyword evidence="2 5" id="KW-0812">Transmembrane</keyword>
<dbReference type="GO" id="GO:0016020">
    <property type="term" value="C:membrane"/>
    <property type="evidence" value="ECO:0007669"/>
    <property type="project" value="UniProtKB-SubCell"/>
</dbReference>
<evidence type="ECO:0000313" key="8">
    <source>
        <dbReference type="Proteomes" id="UP000570595"/>
    </source>
</evidence>
<dbReference type="InterPro" id="IPR011527">
    <property type="entry name" value="ABC1_TM_dom"/>
</dbReference>
<sequence>MALCCKRRRTASAPGRPTTISFFKLFSLASRTDWILLAVGVFAASINGAAFPAFSLFIGDFMDEVGTSFATGDVTGILSNVRTVSLRLVVVAAVAFCSAFAWDAIFTYCSTTITTRIRIEYFRAVLNQDVSWFDQETPAALPSRMNEDIFKVQEAIGYRVGLTVANFFQFAFGYGVGLYRGWQLALVMMSTMPLLTASIAVLSRRIAKKTARAQNFYAEAGAVAEEVGRVLSAMKTVVAFGAEKRETERYGAKLVAARDGEIRAGFHSGVMTGIVFLSIFFTYALVFWYGGKLIYDGTNNPSTGEPYNG</sequence>
<evidence type="ECO:0000256" key="1">
    <source>
        <dbReference type="ARBA" id="ARBA00004141"/>
    </source>
</evidence>
<dbReference type="Gene3D" id="1.20.1560.10">
    <property type="entry name" value="ABC transporter type 1, transmembrane domain"/>
    <property type="match status" value="1"/>
</dbReference>
<evidence type="ECO:0000313" key="7">
    <source>
        <dbReference type="EMBL" id="KAF4649582.1"/>
    </source>
</evidence>
<evidence type="ECO:0000259" key="6">
    <source>
        <dbReference type="PROSITE" id="PS50929"/>
    </source>
</evidence>
<dbReference type="OrthoDB" id="6500128at2759"/>
<accession>A0A7J6KRU8</accession>
<feature type="transmembrane region" description="Helical" evidence="5">
    <location>
        <begin position="182"/>
        <end position="202"/>
    </location>
</feature>
<evidence type="ECO:0000256" key="3">
    <source>
        <dbReference type="ARBA" id="ARBA00022989"/>
    </source>
</evidence>